<accession>A0A9Q3C9Q7</accession>
<evidence type="ECO:0000256" key="1">
    <source>
        <dbReference type="SAM" id="MobiDB-lite"/>
    </source>
</evidence>
<dbReference type="Proteomes" id="UP000765509">
    <property type="component" value="Unassembled WGS sequence"/>
</dbReference>
<comment type="caution">
    <text evidence="2">The sequence shown here is derived from an EMBL/GenBank/DDBJ whole genome shotgun (WGS) entry which is preliminary data.</text>
</comment>
<evidence type="ECO:0000313" key="3">
    <source>
        <dbReference type="Proteomes" id="UP000765509"/>
    </source>
</evidence>
<sequence>MGVGTGNVKITHHVKFLQNSFPVKKDKNNETNENTFTLVLNKSDTSFSNPIPVHSNEVPISNTPEITAEEPIDVHLLSLPNQNPQVTDHDIPVQKGYSWIPEHKINTSKERIGNVGDPENILNHSR</sequence>
<proteinExistence type="predicted"/>
<reference evidence="2" key="1">
    <citation type="submission" date="2021-03" db="EMBL/GenBank/DDBJ databases">
        <title>Draft genome sequence of rust myrtle Austropuccinia psidii MF-1, a brazilian biotype.</title>
        <authorList>
            <person name="Quecine M.C."/>
            <person name="Pachon D.M.R."/>
            <person name="Bonatelli M.L."/>
            <person name="Correr F.H."/>
            <person name="Franceschini L.M."/>
            <person name="Leite T.F."/>
            <person name="Margarido G.R.A."/>
            <person name="Almeida C.A."/>
            <person name="Ferrarezi J.A."/>
            <person name="Labate C.A."/>
        </authorList>
    </citation>
    <scope>NUCLEOTIDE SEQUENCE</scope>
    <source>
        <strain evidence="2">MF-1</strain>
    </source>
</reference>
<keyword evidence="3" id="KW-1185">Reference proteome</keyword>
<evidence type="ECO:0000313" key="2">
    <source>
        <dbReference type="EMBL" id="MBW0478650.1"/>
    </source>
</evidence>
<name>A0A9Q3C9Q7_9BASI</name>
<feature type="region of interest" description="Disordered" evidence="1">
    <location>
        <begin position="107"/>
        <end position="126"/>
    </location>
</feature>
<dbReference type="EMBL" id="AVOT02005264">
    <property type="protein sequence ID" value="MBW0478650.1"/>
    <property type="molecule type" value="Genomic_DNA"/>
</dbReference>
<dbReference type="AlphaFoldDB" id="A0A9Q3C9Q7"/>
<protein>
    <submittedName>
        <fullName evidence="2">Uncharacterized protein</fullName>
    </submittedName>
</protein>
<organism evidence="2 3">
    <name type="scientific">Austropuccinia psidii MF-1</name>
    <dbReference type="NCBI Taxonomy" id="1389203"/>
    <lineage>
        <taxon>Eukaryota</taxon>
        <taxon>Fungi</taxon>
        <taxon>Dikarya</taxon>
        <taxon>Basidiomycota</taxon>
        <taxon>Pucciniomycotina</taxon>
        <taxon>Pucciniomycetes</taxon>
        <taxon>Pucciniales</taxon>
        <taxon>Sphaerophragmiaceae</taxon>
        <taxon>Austropuccinia</taxon>
    </lineage>
</organism>
<dbReference type="OrthoDB" id="8064578at2759"/>
<gene>
    <name evidence="2" type="ORF">O181_018365</name>
</gene>